<reference evidence="1 2" key="1">
    <citation type="submission" date="2024-02" db="EMBL/GenBank/DDBJ databases">
        <authorList>
            <person name="Chen Y."/>
            <person name="Shah S."/>
            <person name="Dougan E. K."/>
            <person name="Thang M."/>
            <person name="Chan C."/>
        </authorList>
    </citation>
    <scope>NUCLEOTIDE SEQUENCE [LARGE SCALE GENOMIC DNA]</scope>
</reference>
<accession>A0ABP0IHP5</accession>
<evidence type="ECO:0008006" key="3">
    <source>
        <dbReference type="Google" id="ProtNLM"/>
    </source>
</evidence>
<protein>
    <recommendedName>
        <fullName evidence="3">MYND-type domain-containing protein</fullName>
    </recommendedName>
</protein>
<sequence length="397" mass="46657">MVLMVMVPLPSKLAFQGRSEEDERLETELAQELMNDYYSGDCEEPLFQMLQYAVRCSNCFYRLLYWRGLWLKPHECKYAACAVQEMTEHVHILVDKWPDIDLPHSRVIRKVRRTCWEKIGDLGKEVELGLLCEEAGIEIVPRQDDPQTIRAEIGQIDGRIILVALRAIDYDDGPEEAQKMFLYLTEQVLPRLEPHMALAARDDWALDLTDLRIYPFLLGLTPQHNCYESDLRIFVYDLPQLTRGALIPHWLRRGSCRTEDPEDDFFYPEADFFLVPWHTWCDRIVYKMNQTRRAACMQQGMKSYLIGRRMMVMITFIFSDQGMNFFPEWRDYIPNSVFVVTEALTPRCGPSCFNPWKDLVIPGHTDFFRARRMASFNLPSEQRSLLFNFHGRDPQSQ</sequence>
<organism evidence="1 2">
    <name type="scientific">Durusdinium trenchii</name>
    <dbReference type="NCBI Taxonomy" id="1381693"/>
    <lineage>
        <taxon>Eukaryota</taxon>
        <taxon>Sar</taxon>
        <taxon>Alveolata</taxon>
        <taxon>Dinophyceae</taxon>
        <taxon>Suessiales</taxon>
        <taxon>Symbiodiniaceae</taxon>
        <taxon>Durusdinium</taxon>
    </lineage>
</organism>
<evidence type="ECO:0000313" key="1">
    <source>
        <dbReference type="EMBL" id="CAK9001376.1"/>
    </source>
</evidence>
<comment type="caution">
    <text evidence="1">The sequence shown here is derived from an EMBL/GenBank/DDBJ whole genome shotgun (WGS) entry which is preliminary data.</text>
</comment>
<dbReference type="Proteomes" id="UP001642464">
    <property type="component" value="Unassembled WGS sequence"/>
</dbReference>
<gene>
    <name evidence="1" type="ORF">SCF082_LOCUS6896</name>
</gene>
<proteinExistence type="predicted"/>
<dbReference type="EMBL" id="CAXAMM010003814">
    <property type="protein sequence ID" value="CAK9001376.1"/>
    <property type="molecule type" value="Genomic_DNA"/>
</dbReference>
<evidence type="ECO:0000313" key="2">
    <source>
        <dbReference type="Proteomes" id="UP001642464"/>
    </source>
</evidence>
<keyword evidence="2" id="KW-1185">Reference proteome</keyword>
<name>A0ABP0IHP5_9DINO</name>